<dbReference type="AlphaFoldDB" id="A0A9D7XQQ2"/>
<name>A0A9D7XQQ2_9BACT</name>
<gene>
    <name evidence="1" type="ORF">IPP15_18795</name>
</gene>
<protein>
    <submittedName>
        <fullName evidence="1">Gliding motility-associated C-terminal domain-containing protein</fullName>
    </submittedName>
</protein>
<organism evidence="1 2">
    <name type="scientific">Candidatus Opimibacter skivensis</name>
    <dbReference type="NCBI Taxonomy" id="2982028"/>
    <lineage>
        <taxon>Bacteria</taxon>
        <taxon>Pseudomonadati</taxon>
        <taxon>Bacteroidota</taxon>
        <taxon>Saprospiria</taxon>
        <taxon>Saprospirales</taxon>
        <taxon>Saprospiraceae</taxon>
        <taxon>Candidatus Opimibacter</taxon>
    </lineage>
</organism>
<proteinExistence type="predicted"/>
<dbReference type="Proteomes" id="UP000808337">
    <property type="component" value="Unassembled WGS sequence"/>
</dbReference>
<dbReference type="NCBIfam" id="TIGR04131">
    <property type="entry name" value="Bac_Flav_CTERM"/>
    <property type="match status" value="1"/>
</dbReference>
<evidence type="ECO:0000313" key="2">
    <source>
        <dbReference type="Proteomes" id="UP000808337"/>
    </source>
</evidence>
<accession>A0A9D7XQQ2</accession>
<comment type="caution">
    <text evidence="1">The sequence shown here is derived from an EMBL/GenBank/DDBJ whole genome shotgun (WGS) entry which is preliminary data.</text>
</comment>
<sequence length="626" mass="68116">MREAGQGRLMAILIWHLSILLGGQPVLTAQATLCTGNLGENIFTTGDFGSGSAVVFPTNPGLAPGFIYTLQVPPDDGEYTLTNDMSKWSFVFPTWIRIGDNSPDPNGYMMVVNASYSPGIFYEQIIDNLCDNTLYEFSSDIINLISKGTTGHILPNVSFLIDDVTVYTSGQIPQDEKWHTYGFTFTSGPGQNSIKLTLRNNAPGGIGNDLAIDNISFRACGPTSSISIFPAGKICENSLFPILTAHIDADTGALQWQTSLDAGLIWSDIVGGNNLTYQINLLSAGIYYFRYLYSNTTSNLMNSKCRIVSDTIRVEIVPVEFLIEKTICEGLTFNLGGVEYGTTGIYQDQLIASNGCDSLVTLDLMIVPDPPIVADFTFTATSCQGADDGSISVLSVSGTRPPFTFQINDSIIPPPATSVMLSAGTYTAWILDEYGCFDKEEIFVPDGPPLTIHTVDDTTIVLGHSILLNTTSNLPIWMSTWNPPDGLVCFNCLSTLATPFDEQTYVITAETESGCVDIDSVTIRVDRDPVIYIPNVFSPNNDQINDFFEISSDPLNVTSIDQVIIFDRWGGIISEKAKLFNEGKLKLWDGTTPVGPANPGVYVYMIKYTMADGSKRISKGDVTVVK</sequence>
<reference evidence="1 2" key="1">
    <citation type="submission" date="2020-10" db="EMBL/GenBank/DDBJ databases">
        <title>Connecting structure to function with the recovery of over 1000 high-quality activated sludge metagenome-assembled genomes encoding full-length rRNA genes using long-read sequencing.</title>
        <authorList>
            <person name="Singleton C.M."/>
            <person name="Petriglieri F."/>
            <person name="Kristensen J.M."/>
            <person name="Kirkegaard R.H."/>
            <person name="Michaelsen T.Y."/>
            <person name="Andersen M.H."/>
            <person name="Karst S.M."/>
            <person name="Dueholm M.S."/>
            <person name="Nielsen P.H."/>
            <person name="Albertsen M."/>
        </authorList>
    </citation>
    <scope>NUCLEOTIDE SEQUENCE [LARGE SCALE GENOMIC DNA]</scope>
    <source>
        <strain evidence="1">Ribe_18-Q3-R11-54_MAXAC.273</strain>
    </source>
</reference>
<dbReference type="Pfam" id="PF13585">
    <property type="entry name" value="CHU_C"/>
    <property type="match status" value="1"/>
</dbReference>
<evidence type="ECO:0000313" key="1">
    <source>
        <dbReference type="EMBL" id="MBK9984385.1"/>
    </source>
</evidence>
<dbReference type="InterPro" id="IPR026341">
    <property type="entry name" value="T9SS_type_B"/>
</dbReference>
<dbReference type="EMBL" id="JADKGY010000029">
    <property type="protein sequence ID" value="MBK9984385.1"/>
    <property type="molecule type" value="Genomic_DNA"/>
</dbReference>